<keyword evidence="15" id="KW-1133">Transmembrane helix</keyword>
<evidence type="ECO:0000256" key="5">
    <source>
        <dbReference type="ARBA" id="ARBA00012483"/>
    </source>
</evidence>
<comment type="subcellular location">
    <subcellularLocation>
        <location evidence="2">Peroxisome membrane</location>
        <topology evidence="2">Multi-pass membrane protein</topology>
    </subcellularLocation>
</comment>
<keyword evidence="7" id="KW-0962">Peroxisome biogenesis</keyword>
<feature type="domain" description="RING-type" evidence="20">
    <location>
        <begin position="268"/>
        <end position="306"/>
    </location>
</feature>
<keyword evidence="22" id="KW-1185">Reference proteome</keyword>
<dbReference type="PROSITE" id="PS50089">
    <property type="entry name" value="ZF_RING_2"/>
    <property type="match status" value="1"/>
</dbReference>
<comment type="similarity">
    <text evidence="4">Belongs to the pex2/pex10/pex12 family.</text>
</comment>
<dbReference type="GO" id="GO:0016567">
    <property type="term" value="P:protein ubiquitination"/>
    <property type="evidence" value="ECO:0007669"/>
    <property type="project" value="UniProtKB-ARBA"/>
</dbReference>
<dbReference type="Gene3D" id="3.30.40.10">
    <property type="entry name" value="Zinc/RING finger domain, C3HC4 (zinc finger)"/>
    <property type="match status" value="1"/>
</dbReference>
<dbReference type="GO" id="GO:0016562">
    <property type="term" value="P:protein import into peroxisome matrix, receptor recycling"/>
    <property type="evidence" value="ECO:0007669"/>
    <property type="project" value="UniProtKB-ARBA"/>
</dbReference>
<evidence type="ECO:0000256" key="2">
    <source>
        <dbReference type="ARBA" id="ARBA00004585"/>
    </source>
</evidence>
<evidence type="ECO:0000256" key="11">
    <source>
        <dbReference type="ARBA" id="ARBA00022771"/>
    </source>
</evidence>
<dbReference type="InterPro" id="IPR013083">
    <property type="entry name" value="Znf_RING/FYVE/PHD"/>
</dbReference>
<evidence type="ECO:0000313" key="22">
    <source>
        <dbReference type="Proteomes" id="UP000053257"/>
    </source>
</evidence>
<evidence type="ECO:0000256" key="16">
    <source>
        <dbReference type="ARBA" id="ARBA00023136"/>
    </source>
</evidence>
<dbReference type="HOGENOM" id="CLU_041707_1_1_1"/>
<reference evidence="21 22" key="1">
    <citation type="journal article" date="2014" name="PLoS Genet.">
        <title>Analysis of the Phlebiopsis gigantea genome, transcriptome and secretome provides insight into its pioneer colonization strategies of wood.</title>
        <authorList>
            <person name="Hori C."/>
            <person name="Ishida T."/>
            <person name="Igarashi K."/>
            <person name="Samejima M."/>
            <person name="Suzuki H."/>
            <person name="Master E."/>
            <person name="Ferreira P."/>
            <person name="Ruiz-Duenas F.J."/>
            <person name="Held B."/>
            <person name="Canessa P."/>
            <person name="Larrondo L.F."/>
            <person name="Schmoll M."/>
            <person name="Druzhinina I.S."/>
            <person name="Kubicek C.P."/>
            <person name="Gaskell J.A."/>
            <person name="Kersten P."/>
            <person name="St John F."/>
            <person name="Glasner J."/>
            <person name="Sabat G."/>
            <person name="Splinter BonDurant S."/>
            <person name="Syed K."/>
            <person name="Yadav J."/>
            <person name="Mgbeahuruike A.C."/>
            <person name="Kovalchuk A."/>
            <person name="Asiegbu F.O."/>
            <person name="Lackner G."/>
            <person name="Hoffmeister D."/>
            <person name="Rencoret J."/>
            <person name="Gutierrez A."/>
            <person name="Sun H."/>
            <person name="Lindquist E."/>
            <person name="Barry K."/>
            <person name="Riley R."/>
            <person name="Grigoriev I.V."/>
            <person name="Henrissat B."/>
            <person name="Kues U."/>
            <person name="Berka R.M."/>
            <person name="Martinez A.T."/>
            <person name="Covert S.F."/>
            <person name="Blanchette R.A."/>
            <person name="Cullen D."/>
        </authorList>
    </citation>
    <scope>NUCLEOTIDE SEQUENCE [LARGE SCALE GENOMIC DNA]</scope>
    <source>
        <strain evidence="21 22">11061_1 CR5-6</strain>
    </source>
</reference>
<evidence type="ECO:0000256" key="12">
    <source>
        <dbReference type="ARBA" id="ARBA00022786"/>
    </source>
</evidence>
<keyword evidence="16" id="KW-0472">Membrane</keyword>
<keyword evidence="13" id="KW-0862">Zinc</keyword>
<keyword evidence="17" id="KW-0576">Peroxisome</keyword>
<evidence type="ECO:0000256" key="17">
    <source>
        <dbReference type="ARBA" id="ARBA00023140"/>
    </source>
</evidence>
<keyword evidence="12" id="KW-0833">Ubl conjugation pathway</keyword>
<evidence type="ECO:0000256" key="14">
    <source>
        <dbReference type="ARBA" id="ARBA00022927"/>
    </source>
</evidence>
<dbReference type="GO" id="GO:0008270">
    <property type="term" value="F:zinc ion binding"/>
    <property type="evidence" value="ECO:0007669"/>
    <property type="project" value="UniProtKB-KW"/>
</dbReference>
<dbReference type="OrthoDB" id="6270329at2759"/>
<dbReference type="GO" id="GO:0061630">
    <property type="term" value="F:ubiquitin protein ligase activity"/>
    <property type="evidence" value="ECO:0007669"/>
    <property type="project" value="UniProtKB-EC"/>
</dbReference>
<sequence>MSLPSFPFAEQAQIIRSNQRDIFHLSSLREQTEAVLRAWLGTRWLSRWDKEIGLFVKLLYYGLTIGQATQTLGEEYTGIWMHSVQTDMQPSRHLRVALILLPTLPSYIAAKWGSALPQDSKLTSLLRRVPSFLEIVAEINLAIFYLRGTFYHLTKRILRTRYISAVPPNPNARPPSYSLLGVLLAVRLIHRLVVYLRSLRVEDEGPASAKGKRHADGTHETYVDDTTVSSMLGPYDPDSQPVIPAEEDERTILDVSSIPSAQRESRNCTLCLEERTSSCATECGHLFCWPCIIGWGREKAECPLCRQSLSITKLLPIYNL</sequence>
<dbReference type="AlphaFoldDB" id="A0A0C3S0Q4"/>
<keyword evidence="14" id="KW-0653">Protein transport</keyword>
<dbReference type="EC" id="2.3.2.27" evidence="5"/>
<dbReference type="Proteomes" id="UP000053257">
    <property type="component" value="Unassembled WGS sequence"/>
</dbReference>
<keyword evidence="11 19" id="KW-0863">Zinc-finger</keyword>
<organism evidence="21 22">
    <name type="scientific">Phlebiopsis gigantea (strain 11061_1 CR5-6)</name>
    <name type="common">White-rot fungus</name>
    <name type="synonym">Peniophora gigantea</name>
    <dbReference type="NCBI Taxonomy" id="745531"/>
    <lineage>
        <taxon>Eukaryota</taxon>
        <taxon>Fungi</taxon>
        <taxon>Dikarya</taxon>
        <taxon>Basidiomycota</taxon>
        <taxon>Agaricomycotina</taxon>
        <taxon>Agaricomycetes</taxon>
        <taxon>Polyporales</taxon>
        <taxon>Phanerochaetaceae</taxon>
        <taxon>Phlebiopsis</taxon>
    </lineage>
</organism>
<evidence type="ECO:0000259" key="20">
    <source>
        <dbReference type="PROSITE" id="PS50089"/>
    </source>
</evidence>
<evidence type="ECO:0000256" key="15">
    <source>
        <dbReference type="ARBA" id="ARBA00022989"/>
    </source>
</evidence>
<keyword evidence="6" id="KW-0813">Transport</keyword>
<dbReference type="STRING" id="745531.A0A0C3S0Q4"/>
<keyword evidence="8" id="KW-0808">Transferase</keyword>
<dbReference type="SUPFAM" id="SSF57850">
    <property type="entry name" value="RING/U-box"/>
    <property type="match status" value="1"/>
</dbReference>
<evidence type="ECO:0000256" key="3">
    <source>
        <dbReference type="ARBA" id="ARBA00004906"/>
    </source>
</evidence>
<keyword evidence="10" id="KW-0479">Metal-binding</keyword>
<dbReference type="Pfam" id="PF04757">
    <property type="entry name" value="Pex2_Pex12"/>
    <property type="match status" value="1"/>
</dbReference>
<evidence type="ECO:0000256" key="8">
    <source>
        <dbReference type="ARBA" id="ARBA00022679"/>
    </source>
</evidence>
<evidence type="ECO:0000256" key="4">
    <source>
        <dbReference type="ARBA" id="ARBA00008704"/>
    </source>
</evidence>
<evidence type="ECO:0000256" key="7">
    <source>
        <dbReference type="ARBA" id="ARBA00022593"/>
    </source>
</evidence>
<comment type="catalytic activity">
    <reaction evidence="1">
        <text>S-ubiquitinyl-[E2 ubiquitin-conjugating enzyme]-L-cysteine + [acceptor protein]-L-lysine = [E2 ubiquitin-conjugating enzyme]-L-cysteine + N(6)-ubiquitinyl-[acceptor protein]-L-lysine.</text>
        <dbReference type="EC" id="2.3.2.27"/>
    </reaction>
</comment>
<evidence type="ECO:0000256" key="10">
    <source>
        <dbReference type="ARBA" id="ARBA00022723"/>
    </source>
</evidence>
<proteinExistence type="inferred from homology"/>
<evidence type="ECO:0000256" key="13">
    <source>
        <dbReference type="ARBA" id="ARBA00022833"/>
    </source>
</evidence>
<dbReference type="PANTHER" id="PTHR23350">
    <property type="entry name" value="PEROXISOME ASSEMBLY PROTEIN 10"/>
    <property type="match status" value="1"/>
</dbReference>
<evidence type="ECO:0000313" key="21">
    <source>
        <dbReference type="EMBL" id="KIP08526.1"/>
    </source>
</evidence>
<dbReference type="InterPro" id="IPR017907">
    <property type="entry name" value="Znf_RING_CS"/>
</dbReference>
<dbReference type="PROSITE" id="PS00518">
    <property type="entry name" value="ZF_RING_1"/>
    <property type="match status" value="1"/>
</dbReference>
<dbReference type="CDD" id="cd16527">
    <property type="entry name" value="RING-HC_PEX10"/>
    <property type="match status" value="1"/>
</dbReference>
<dbReference type="Pfam" id="PF13920">
    <property type="entry name" value="zf-C3HC4_3"/>
    <property type="match status" value="1"/>
</dbReference>
<dbReference type="GO" id="GO:0005778">
    <property type="term" value="C:peroxisomal membrane"/>
    <property type="evidence" value="ECO:0007669"/>
    <property type="project" value="UniProtKB-SubCell"/>
</dbReference>
<dbReference type="SMART" id="SM00184">
    <property type="entry name" value="RING"/>
    <property type="match status" value="1"/>
</dbReference>
<evidence type="ECO:0000256" key="18">
    <source>
        <dbReference type="ARBA" id="ARBA00041230"/>
    </source>
</evidence>
<evidence type="ECO:0000256" key="19">
    <source>
        <dbReference type="PROSITE-ProRule" id="PRU00175"/>
    </source>
</evidence>
<dbReference type="EMBL" id="KN840478">
    <property type="protein sequence ID" value="KIP08526.1"/>
    <property type="molecule type" value="Genomic_DNA"/>
</dbReference>
<accession>A0A0C3S0Q4</accession>
<protein>
    <recommendedName>
        <fullName evidence="5">RING-type E3 ubiquitin transferase</fullName>
        <ecNumber evidence="5">2.3.2.27</ecNumber>
    </recommendedName>
    <alternativeName>
        <fullName evidence="18">Peroxin-10</fullName>
    </alternativeName>
</protein>
<evidence type="ECO:0000256" key="1">
    <source>
        <dbReference type="ARBA" id="ARBA00000900"/>
    </source>
</evidence>
<evidence type="ECO:0000256" key="9">
    <source>
        <dbReference type="ARBA" id="ARBA00022692"/>
    </source>
</evidence>
<dbReference type="InterPro" id="IPR006845">
    <property type="entry name" value="Pex_N"/>
</dbReference>
<gene>
    <name evidence="21" type="ORF">PHLGIDRAFT_104168</name>
</gene>
<dbReference type="InterPro" id="IPR001841">
    <property type="entry name" value="Znf_RING"/>
</dbReference>
<evidence type="ECO:0000256" key="6">
    <source>
        <dbReference type="ARBA" id="ARBA00022448"/>
    </source>
</evidence>
<comment type="pathway">
    <text evidence="3">Protein modification; protein ubiquitination.</text>
</comment>
<keyword evidence="9" id="KW-0812">Transmembrane</keyword>
<dbReference type="PANTHER" id="PTHR23350:SF0">
    <property type="entry name" value="PEROXISOME BIOGENESIS FACTOR 10"/>
    <property type="match status" value="1"/>
</dbReference>
<dbReference type="InterPro" id="IPR025654">
    <property type="entry name" value="PEX2/10"/>
</dbReference>
<name>A0A0C3S0Q4_PHLG1</name>